<dbReference type="GO" id="GO:0016538">
    <property type="term" value="F:cyclin-dependent protein serine/threonine kinase regulator activity"/>
    <property type="evidence" value="ECO:0007669"/>
    <property type="project" value="TreeGrafter"/>
</dbReference>
<reference evidence="2" key="1">
    <citation type="submission" date="2013-08" db="EMBL/GenBank/DDBJ databases">
        <title>Gene expansion shapes genome architecture in the human pathogen Lichtheimia corymbifera: an evolutionary genomics analysis in the ancient terrestrial Mucorales (Mucoromycotina).</title>
        <authorList>
            <person name="Schwartze V.U."/>
            <person name="Winter S."/>
            <person name="Shelest E."/>
            <person name="Marcet-Houben M."/>
            <person name="Horn F."/>
            <person name="Wehner S."/>
            <person name="Hoffmann K."/>
            <person name="Riege K."/>
            <person name="Sammeth M."/>
            <person name="Nowrousian M."/>
            <person name="Valiante V."/>
            <person name="Linde J."/>
            <person name="Jacobsen I.D."/>
            <person name="Marz M."/>
            <person name="Brakhage A.A."/>
            <person name="Gabaldon T."/>
            <person name="Bocker S."/>
            <person name="Voigt K."/>
        </authorList>
    </citation>
    <scope>NUCLEOTIDE SEQUENCE [LARGE SCALE GENOMIC DNA]</scope>
    <source>
        <strain evidence="2">FSU 9682</strain>
    </source>
</reference>
<accession>A0A068RM30</accession>
<dbReference type="AlphaFoldDB" id="A0A068RM30"/>
<organism evidence="2 3">
    <name type="scientific">Lichtheimia corymbifera JMRC:FSU:9682</name>
    <dbReference type="NCBI Taxonomy" id="1263082"/>
    <lineage>
        <taxon>Eukaryota</taxon>
        <taxon>Fungi</taxon>
        <taxon>Fungi incertae sedis</taxon>
        <taxon>Mucoromycota</taxon>
        <taxon>Mucoromycotina</taxon>
        <taxon>Mucoromycetes</taxon>
        <taxon>Mucorales</taxon>
        <taxon>Lichtheimiaceae</taxon>
        <taxon>Lichtheimia</taxon>
    </lineage>
</organism>
<gene>
    <name evidence="2" type="ORF">LCOR_02488.1</name>
</gene>
<dbReference type="Pfam" id="PF08613">
    <property type="entry name" value="Cyclin"/>
    <property type="match status" value="1"/>
</dbReference>
<dbReference type="InterPro" id="IPR036915">
    <property type="entry name" value="Cyclin-like_sf"/>
</dbReference>
<dbReference type="GO" id="GO:0000307">
    <property type="term" value="C:cyclin-dependent protein kinase holoenzyme complex"/>
    <property type="evidence" value="ECO:0007669"/>
    <property type="project" value="TreeGrafter"/>
</dbReference>
<dbReference type="VEuPathDB" id="FungiDB:LCOR_02488.1"/>
<evidence type="ECO:0000256" key="1">
    <source>
        <dbReference type="SAM" id="MobiDB-lite"/>
    </source>
</evidence>
<dbReference type="EMBL" id="CBTN010000007">
    <property type="protein sequence ID" value="CDH50795.1"/>
    <property type="molecule type" value="Genomic_DNA"/>
</dbReference>
<comment type="caution">
    <text evidence="2">The sequence shown here is derived from an EMBL/GenBank/DDBJ whole genome shotgun (WGS) entry which is preliminary data.</text>
</comment>
<dbReference type="PANTHER" id="PTHR15615">
    <property type="match status" value="1"/>
</dbReference>
<dbReference type="CDD" id="cd20558">
    <property type="entry name" value="CYCLIN_ScPCL7-like"/>
    <property type="match status" value="1"/>
</dbReference>
<feature type="compositionally biased region" description="Low complexity" evidence="1">
    <location>
        <begin position="507"/>
        <end position="538"/>
    </location>
</feature>
<feature type="region of interest" description="Disordered" evidence="1">
    <location>
        <begin position="489"/>
        <end position="544"/>
    </location>
</feature>
<feature type="compositionally biased region" description="Pro residues" evidence="1">
    <location>
        <begin position="489"/>
        <end position="498"/>
    </location>
</feature>
<dbReference type="OrthoDB" id="1060854at2759"/>
<dbReference type="GO" id="GO:0005634">
    <property type="term" value="C:nucleus"/>
    <property type="evidence" value="ECO:0007669"/>
    <property type="project" value="TreeGrafter"/>
</dbReference>
<dbReference type="GO" id="GO:0019901">
    <property type="term" value="F:protein kinase binding"/>
    <property type="evidence" value="ECO:0007669"/>
    <property type="project" value="InterPro"/>
</dbReference>
<protein>
    <submittedName>
        <fullName evidence="2">Cyclin-domain-containing protein</fullName>
    </submittedName>
</protein>
<evidence type="ECO:0000313" key="3">
    <source>
        <dbReference type="Proteomes" id="UP000027586"/>
    </source>
</evidence>
<keyword evidence="3" id="KW-1185">Reference proteome</keyword>
<proteinExistence type="predicted"/>
<dbReference type="InterPro" id="IPR013922">
    <property type="entry name" value="Cyclin_PHO80-like"/>
</dbReference>
<dbReference type="Proteomes" id="UP000027586">
    <property type="component" value="Unassembled WGS sequence"/>
</dbReference>
<dbReference type="Gene3D" id="1.10.472.10">
    <property type="entry name" value="Cyclin-like"/>
    <property type="match status" value="1"/>
</dbReference>
<evidence type="ECO:0000313" key="2">
    <source>
        <dbReference type="EMBL" id="CDH50795.1"/>
    </source>
</evidence>
<dbReference type="PANTHER" id="PTHR15615:SF94">
    <property type="entry name" value="PHO85 CYCLIN-6-RELATED"/>
    <property type="match status" value="1"/>
</dbReference>
<dbReference type="STRING" id="1263082.A0A068RM30"/>
<dbReference type="SUPFAM" id="SSF47954">
    <property type="entry name" value="Cyclin-like"/>
    <property type="match status" value="1"/>
</dbReference>
<name>A0A068RM30_9FUNG</name>
<sequence length="544" mass="60351">MSPTFDIARYPAIETIRLLASLLERMCVANDQLSRVVATSRSRKDLGRRASSASLVAASCSQADATPLTDITHCTRFHARTLPNIDIFSYLSRILKYCPCSNECFLSLLVYFDRMSKNSLSRTGRPFTIDSYNIHRLLITGIMVSSKFFSDVYYTNTRYAKVGGLSVGELNNLELEFLALNDFNLSVPISELQRYGDQLLKVGFMEQEMLKNLMYEKPSSYNNNSGAVRHARSTSLGSSTAMRHHSDNTVDRLCDMTTGLSMDDHRRAVFDTLPQQQQQQQQQQPGYAAYTSQQPLLTKMSSNGSLRSGGGSVRRMTSLGNMNMHYPHSPHAGYNTPMSNHDSPIALAGDDDDYRRTNQYTTSSSAIFQHGASPDRRQQRHSMVVGDVWRQSTCSPPPQQYVRQRHGSMGLVAGRSSSPDTSIWQPLPAQHNQHRLPRHSRSSINLYQQANFRKSTPPGLVDPAVAAAAAAAAMSYGSYYSYNAHPHPLGIPTPPPSSSPIHHHTKQQQQQTSCPYQPVSSSPSSSSSYSAAGHFPSSQSSMYL</sequence>